<protein>
    <submittedName>
        <fullName evidence="1">872_t:CDS:1</fullName>
    </submittedName>
</protein>
<gene>
    <name evidence="1" type="ORF">ALEPTO_LOCUS9802</name>
</gene>
<keyword evidence="2" id="KW-1185">Reference proteome</keyword>
<sequence length="145" mass="16663">MIVNSTEKPNLPDDLQLITEYSILISITSTKTLTEVARLLRETYYFYCISDSWIKIHANPTEVNEPTNNLIEKPIILDEIDKILTYLKNNNIDTTQLILLITTQKSVSETLSILHQYFTIKTIPSNILDLPPLPEPTWGIFSQQQ</sequence>
<dbReference type="AlphaFoldDB" id="A0A9N9DQ68"/>
<dbReference type="OrthoDB" id="2444473at2759"/>
<organism evidence="1 2">
    <name type="scientific">Ambispora leptoticha</name>
    <dbReference type="NCBI Taxonomy" id="144679"/>
    <lineage>
        <taxon>Eukaryota</taxon>
        <taxon>Fungi</taxon>
        <taxon>Fungi incertae sedis</taxon>
        <taxon>Mucoromycota</taxon>
        <taxon>Glomeromycotina</taxon>
        <taxon>Glomeromycetes</taxon>
        <taxon>Archaeosporales</taxon>
        <taxon>Ambisporaceae</taxon>
        <taxon>Ambispora</taxon>
    </lineage>
</organism>
<reference evidence="1" key="1">
    <citation type="submission" date="2021-06" db="EMBL/GenBank/DDBJ databases">
        <authorList>
            <person name="Kallberg Y."/>
            <person name="Tangrot J."/>
            <person name="Rosling A."/>
        </authorList>
    </citation>
    <scope>NUCLEOTIDE SEQUENCE</scope>
    <source>
        <strain evidence="1">FL130A</strain>
    </source>
</reference>
<comment type="caution">
    <text evidence="1">The sequence shown here is derived from an EMBL/GenBank/DDBJ whole genome shotgun (WGS) entry which is preliminary data.</text>
</comment>
<evidence type="ECO:0000313" key="1">
    <source>
        <dbReference type="EMBL" id="CAG8643959.1"/>
    </source>
</evidence>
<accession>A0A9N9DQ68</accession>
<name>A0A9N9DQ68_9GLOM</name>
<dbReference type="Proteomes" id="UP000789508">
    <property type="component" value="Unassembled WGS sequence"/>
</dbReference>
<evidence type="ECO:0000313" key="2">
    <source>
        <dbReference type="Proteomes" id="UP000789508"/>
    </source>
</evidence>
<dbReference type="EMBL" id="CAJVPS010008579">
    <property type="protein sequence ID" value="CAG8643959.1"/>
    <property type="molecule type" value="Genomic_DNA"/>
</dbReference>
<proteinExistence type="predicted"/>